<feature type="domain" description="Major facilitator superfamily (MFS) profile" evidence="9">
    <location>
        <begin position="3"/>
        <end position="434"/>
    </location>
</feature>
<dbReference type="InterPro" id="IPR036259">
    <property type="entry name" value="MFS_trans_sf"/>
</dbReference>
<name>A0AAV2NMD9_9HYME</name>
<organism evidence="10 11">
    <name type="scientific">Lasius platythorax</name>
    <dbReference type="NCBI Taxonomy" id="488582"/>
    <lineage>
        <taxon>Eukaryota</taxon>
        <taxon>Metazoa</taxon>
        <taxon>Ecdysozoa</taxon>
        <taxon>Arthropoda</taxon>
        <taxon>Hexapoda</taxon>
        <taxon>Insecta</taxon>
        <taxon>Pterygota</taxon>
        <taxon>Neoptera</taxon>
        <taxon>Endopterygota</taxon>
        <taxon>Hymenoptera</taxon>
        <taxon>Apocrita</taxon>
        <taxon>Aculeata</taxon>
        <taxon>Formicoidea</taxon>
        <taxon>Formicidae</taxon>
        <taxon>Formicinae</taxon>
        <taxon>Lasius</taxon>
        <taxon>Lasius</taxon>
    </lineage>
</organism>
<feature type="transmembrane region" description="Helical" evidence="8">
    <location>
        <begin position="309"/>
        <end position="331"/>
    </location>
</feature>
<dbReference type="InterPro" id="IPR050549">
    <property type="entry name" value="MFS_Trehalose_Transporter"/>
</dbReference>
<evidence type="ECO:0000313" key="11">
    <source>
        <dbReference type="Proteomes" id="UP001497644"/>
    </source>
</evidence>
<keyword evidence="6" id="KW-0325">Glycoprotein</keyword>
<feature type="transmembrane region" description="Helical" evidence="8">
    <location>
        <begin position="408"/>
        <end position="430"/>
    </location>
</feature>
<dbReference type="InterPro" id="IPR020846">
    <property type="entry name" value="MFS_dom"/>
</dbReference>
<feature type="transmembrane region" description="Helical" evidence="8">
    <location>
        <begin position="5"/>
        <end position="24"/>
    </location>
</feature>
<protein>
    <recommendedName>
        <fullName evidence="9">Major facilitator superfamily (MFS) profile domain-containing protein</fullName>
    </recommendedName>
</protein>
<evidence type="ECO:0000313" key="10">
    <source>
        <dbReference type="EMBL" id="CAL1680504.1"/>
    </source>
</evidence>
<dbReference type="InterPro" id="IPR044775">
    <property type="entry name" value="MFS_ERD6/Tret1-like"/>
</dbReference>
<accession>A0AAV2NMD9</accession>
<feature type="transmembrane region" description="Helical" evidence="8">
    <location>
        <begin position="164"/>
        <end position="182"/>
    </location>
</feature>
<evidence type="ECO:0000256" key="6">
    <source>
        <dbReference type="ARBA" id="ARBA00023180"/>
    </source>
</evidence>
<dbReference type="InterPro" id="IPR005828">
    <property type="entry name" value="MFS_sugar_transport-like"/>
</dbReference>
<dbReference type="AlphaFoldDB" id="A0AAV2NMD9"/>
<dbReference type="Proteomes" id="UP001497644">
    <property type="component" value="Chromosome 2"/>
</dbReference>
<evidence type="ECO:0000256" key="1">
    <source>
        <dbReference type="ARBA" id="ARBA00004651"/>
    </source>
</evidence>
<feature type="transmembrane region" description="Helical" evidence="8">
    <location>
        <begin position="51"/>
        <end position="74"/>
    </location>
</feature>
<keyword evidence="2" id="KW-1003">Cell membrane</keyword>
<keyword evidence="5 8" id="KW-0472">Membrane</keyword>
<feature type="transmembrane region" description="Helical" evidence="8">
    <location>
        <begin position="282"/>
        <end position="302"/>
    </location>
</feature>
<comment type="subcellular location">
    <subcellularLocation>
        <location evidence="1">Cell membrane</location>
        <topology evidence="1">Multi-pass membrane protein</topology>
    </subcellularLocation>
</comment>
<evidence type="ECO:0000256" key="7">
    <source>
        <dbReference type="ARBA" id="ARBA00024348"/>
    </source>
</evidence>
<dbReference type="GO" id="GO:0005886">
    <property type="term" value="C:plasma membrane"/>
    <property type="evidence" value="ECO:0007669"/>
    <property type="project" value="UniProtKB-SubCell"/>
</dbReference>
<dbReference type="PANTHER" id="PTHR48021:SF46">
    <property type="entry name" value="MAJOR FACILITATOR SUPERFAMILY (MFS) PROFILE DOMAIN-CONTAINING PROTEIN"/>
    <property type="match status" value="1"/>
</dbReference>
<feature type="transmembrane region" description="Helical" evidence="8">
    <location>
        <begin position="379"/>
        <end position="402"/>
    </location>
</feature>
<proteinExistence type="inferred from homology"/>
<feature type="transmembrane region" description="Helical" evidence="8">
    <location>
        <begin position="343"/>
        <end position="367"/>
    </location>
</feature>
<evidence type="ECO:0000256" key="5">
    <source>
        <dbReference type="ARBA" id="ARBA00023136"/>
    </source>
</evidence>
<dbReference type="PANTHER" id="PTHR48021">
    <property type="match status" value="1"/>
</dbReference>
<comment type="similarity">
    <text evidence="7">Belongs to the major facilitator superfamily. Sugar transporter (TC 2.A.1.1) family. Trehalose transporter subfamily.</text>
</comment>
<dbReference type="GO" id="GO:0051119">
    <property type="term" value="F:sugar transmembrane transporter activity"/>
    <property type="evidence" value="ECO:0007669"/>
    <property type="project" value="InterPro"/>
</dbReference>
<dbReference type="PRINTS" id="PR00171">
    <property type="entry name" value="SUGRTRNSPORT"/>
</dbReference>
<dbReference type="EMBL" id="OZ034825">
    <property type="protein sequence ID" value="CAL1680504.1"/>
    <property type="molecule type" value="Genomic_DNA"/>
</dbReference>
<evidence type="ECO:0000259" key="9">
    <source>
        <dbReference type="PROSITE" id="PS50850"/>
    </source>
</evidence>
<keyword evidence="4 8" id="KW-1133">Transmembrane helix</keyword>
<feature type="transmembrane region" description="Helical" evidence="8">
    <location>
        <begin position="104"/>
        <end position="125"/>
    </location>
</feature>
<evidence type="ECO:0000256" key="2">
    <source>
        <dbReference type="ARBA" id="ARBA00022475"/>
    </source>
</evidence>
<evidence type="ECO:0000256" key="8">
    <source>
        <dbReference type="SAM" id="Phobius"/>
    </source>
</evidence>
<dbReference type="Gene3D" id="1.20.1250.20">
    <property type="entry name" value="MFS general substrate transporter like domains"/>
    <property type="match status" value="1"/>
</dbReference>
<dbReference type="InterPro" id="IPR003663">
    <property type="entry name" value="Sugar/inositol_transpt"/>
</dbReference>
<gene>
    <name evidence="10" type="ORF">LPLAT_LOCUS6507</name>
</gene>
<evidence type="ECO:0000256" key="3">
    <source>
        <dbReference type="ARBA" id="ARBA00022692"/>
    </source>
</evidence>
<keyword evidence="11" id="KW-1185">Reference proteome</keyword>
<evidence type="ECO:0000256" key="4">
    <source>
        <dbReference type="ARBA" id="ARBA00022989"/>
    </source>
</evidence>
<keyword evidence="3 8" id="KW-0812">Transmembrane</keyword>
<sequence>MKKIYLAAVAGNLGMLTVGQYFGWTSPSLPILMQGKDETYPVRLTSEEASWVASLLMLGAMLGAISCSFIVNVIGRKNSMLFAAVPSIISWLMIAFATSSWELYISRFLAGLSTGITFSATAIYIGEISPADIRGNLGSMFTVVSKIGTTLEYVIGPFLSVRNLAFVSLAGPCLFLVSFIWLPESPYHLMRRNARQKAINSLVQLRGKNDVHKEADDIEQSIKVDLANDSGFRELLCVPGNRKALITLICLAAIHQMSGAQAVEQYAELIFNQANSNLEGKYLTMILGAVQVICTIVCMFITDRSGRKSLLIISAIGSACSTAMVAIYFHLQHDYVDTSNLTWLPAVGVIMYVIMFSVGLSPLPTALIGELFPTNVKALGSMVTVISSGVFSFGVTKLYLVIADNIGIHVPFWIFTACSLAGALFTFIYVPETKGKTLEQIQEMLHGSSSVAKLETRKSRKKYFRVGFF</sequence>
<dbReference type="PROSITE" id="PS50850">
    <property type="entry name" value="MFS"/>
    <property type="match status" value="1"/>
</dbReference>
<dbReference type="Pfam" id="PF00083">
    <property type="entry name" value="Sugar_tr"/>
    <property type="match status" value="1"/>
</dbReference>
<dbReference type="SUPFAM" id="SSF103473">
    <property type="entry name" value="MFS general substrate transporter"/>
    <property type="match status" value="1"/>
</dbReference>
<feature type="transmembrane region" description="Helical" evidence="8">
    <location>
        <begin position="81"/>
        <end position="98"/>
    </location>
</feature>
<reference evidence="10" key="1">
    <citation type="submission" date="2024-04" db="EMBL/GenBank/DDBJ databases">
        <authorList>
            <consortium name="Molecular Ecology Group"/>
        </authorList>
    </citation>
    <scope>NUCLEOTIDE SEQUENCE</scope>
</reference>
<dbReference type="PROSITE" id="PS00217">
    <property type="entry name" value="SUGAR_TRANSPORT_2"/>
    <property type="match status" value="1"/>
</dbReference>
<dbReference type="FunFam" id="1.20.1250.20:FF:000055">
    <property type="entry name" value="Facilitated trehalose transporter Tret1-2 homolog"/>
    <property type="match status" value="1"/>
</dbReference>
<dbReference type="InterPro" id="IPR005829">
    <property type="entry name" value="Sugar_transporter_CS"/>
</dbReference>
<dbReference type="CDD" id="cd17358">
    <property type="entry name" value="MFS_GLUT6_8_Class3_like"/>
    <property type="match status" value="1"/>
</dbReference>